<gene>
    <name evidence="2" type="ORF">STHAL_24445</name>
</gene>
<dbReference type="SUPFAM" id="SSF160904">
    <property type="entry name" value="Jann2411-like"/>
    <property type="match status" value="1"/>
</dbReference>
<accession>A0ABS6TWF6</accession>
<organism evidence="2 3">
    <name type="scientific">Streptomyces halstedii</name>
    <dbReference type="NCBI Taxonomy" id="1944"/>
    <lineage>
        <taxon>Bacteria</taxon>
        <taxon>Bacillati</taxon>
        <taxon>Actinomycetota</taxon>
        <taxon>Actinomycetes</taxon>
        <taxon>Kitasatosporales</taxon>
        <taxon>Streptomycetaceae</taxon>
        <taxon>Streptomyces</taxon>
    </lineage>
</organism>
<evidence type="ECO:0000313" key="3">
    <source>
        <dbReference type="Proteomes" id="UP000735541"/>
    </source>
</evidence>
<dbReference type="Pfam" id="PF07336">
    <property type="entry name" value="ABATE"/>
    <property type="match status" value="1"/>
</dbReference>
<evidence type="ECO:0000313" key="2">
    <source>
        <dbReference type="EMBL" id="MBV7672604.1"/>
    </source>
</evidence>
<protein>
    <submittedName>
        <fullName evidence="2">CGNR zinc finger domain-containing protein</fullName>
    </submittedName>
</protein>
<feature type="domain" description="Zinc finger CGNR" evidence="1">
    <location>
        <begin position="153"/>
        <end position="193"/>
    </location>
</feature>
<dbReference type="RefSeq" id="WP_228871510.1">
    <property type="nucleotide sequence ID" value="NZ_JAHUVW010000001.1"/>
</dbReference>
<name>A0ABS6TWF6_STRHA</name>
<proteinExistence type="predicted"/>
<dbReference type="Pfam" id="PF11706">
    <property type="entry name" value="zf-CGNR"/>
    <property type="match status" value="1"/>
</dbReference>
<dbReference type="PANTHER" id="PTHR35525">
    <property type="entry name" value="BLL6575 PROTEIN"/>
    <property type="match status" value="1"/>
</dbReference>
<dbReference type="InterPro" id="IPR010852">
    <property type="entry name" value="ABATE"/>
</dbReference>
<dbReference type="Proteomes" id="UP000735541">
    <property type="component" value="Unassembled WGS sequence"/>
</dbReference>
<dbReference type="InterPro" id="IPR021005">
    <property type="entry name" value="Znf_CGNR"/>
</dbReference>
<reference evidence="2 3" key="1">
    <citation type="submission" date="2021-07" db="EMBL/GenBank/DDBJ databases">
        <title>Sequencing Streptomyces halstedii LGO-A4 genome an citrus endophytic actinomycete.</title>
        <authorList>
            <person name="Samborskyy M."/>
            <person name="Scott N."/>
            <person name="Deglau R."/>
            <person name="Dickens S."/>
            <person name="Oliveira L.G."/>
        </authorList>
    </citation>
    <scope>NUCLEOTIDE SEQUENCE [LARGE SCALE GENOMIC DNA]</scope>
    <source>
        <strain evidence="2 3">LGO-A4</strain>
    </source>
</reference>
<dbReference type="Gene3D" id="1.10.3300.10">
    <property type="entry name" value="Jann2411-like domain"/>
    <property type="match status" value="1"/>
</dbReference>
<dbReference type="PANTHER" id="PTHR35525:SF3">
    <property type="entry name" value="BLL6575 PROTEIN"/>
    <property type="match status" value="1"/>
</dbReference>
<evidence type="ECO:0000259" key="1">
    <source>
        <dbReference type="Pfam" id="PF11706"/>
    </source>
</evidence>
<keyword evidence="3" id="KW-1185">Reference proteome</keyword>
<sequence>MERWPAVELVNTIRHDGSGGVADDLATACGADRWIRDRAELLDGRVPAGPVVADEALRRQLAELRDAVRALFAHTVGVLPSRPAETDPAAPGRAVALLNAYAARDPVVPLLSWPPGEVPTAGWSSAESDPAVRLLAALARASVDFLTGPGRERLRACAAPRCVRYFVRSHGRQEWCKPSCGNRARVARHSRRRRAGSGDGTGTPG</sequence>
<dbReference type="EMBL" id="JAHUVW010000001">
    <property type="protein sequence ID" value="MBV7672604.1"/>
    <property type="molecule type" value="Genomic_DNA"/>
</dbReference>
<comment type="caution">
    <text evidence="2">The sequence shown here is derived from an EMBL/GenBank/DDBJ whole genome shotgun (WGS) entry which is preliminary data.</text>
</comment>
<dbReference type="InterPro" id="IPR023286">
    <property type="entry name" value="ABATE_dom_sf"/>
</dbReference>